<sequence>MLRHLILLVFFCGLCSVNCQQTAGETSENDRNEIKKNNVGANGPENSPTEIIENNFRNPVLEYLFRENNSLAGTKKGVVREIRHSQTLLLPGPRLGFHKTSSNGIP</sequence>
<organism evidence="3 4">
    <name type="scientific">Polyplax serrata</name>
    <name type="common">Common mouse louse</name>
    <dbReference type="NCBI Taxonomy" id="468196"/>
    <lineage>
        <taxon>Eukaryota</taxon>
        <taxon>Metazoa</taxon>
        <taxon>Ecdysozoa</taxon>
        <taxon>Arthropoda</taxon>
        <taxon>Hexapoda</taxon>
        <taxon>Insecta</taxon>
        <taxon>Pterygota</taxon>
        <taxon>Neoptera</taxon>
        <taxon>Paraneoptera</taxon>
        <taxon>Psocodea</taxon>
        <taxon>Troctomorpha</taxon>
        <taxon>Phthiraptera</taxon>
        <taxon>Anoplura</taxon>
        <taxon>Polyplacidae</taxon>
        <taxon>Polyplax</taxon>
    </lineage>
</organism>
<protein>
    <submittedName>
        <fullName evidence="3">Uncharacterized protein</fullName>
    </submittedName>
</protein>
<evidence type="ECO:0000313" key="3">
    <source>
        <dbReference type="EMBL" id="KAK6620924.1"/>
    </source>
</evidence>
<evidence type="ECO:0000256" key="1">
    <source>
        <dbReference type="SAM" id="MobiDB-lite"/>
    </source>
</evidence>
<feature type="signal peptide" evidence="2">
    <location>
        <begin position="1"/>
        <end position="19"/>
    </location>
</feature>
<dbReference type="Proteomes" id="UP001372834">
    <property type="component" value="Unassembled WGS sequence"/>
</dbReference>
<evidence type="ECO:0000256" key="2">
    <source>
        <dbReference type="SAM" id="SignalP"/>
    </source>
</evidence>
<reference evidence="3 4" key="1">
    <citation type="submission" date="2023-10" db="EMBL/GenBank/DDBJ databases">
        <title>Genomes of two closely related lineages of the louse Polyplax serrata with different host specificities.</title>
        <authorList>
            <person name="Martinu J."/>
            <person name="Tarabai H."/>
            <person name="Stefka J."/>
            <person name="Hypsa V."/>
        </authorList>
    </citation>
    <scope>NUCLEOTIDE SEQUENCE [LARGE SCALE GENOMIC DNA]</scope>
    <source>
        <strain evidence="3">HR10_N</strain>
    </source>
</reference>
<dbReference type="AlphaFoldDB" id="A0AAN8NSP6"/>
<accession>A0AAN8NSP6</accession>
<gene>
    <name evidence="3" type="ORF">RUM43_011223</name>
</gene>
<feature type="region of interest" description="Disordered" evidence="1">
    <location>
        <begin position="23"/>
        <end position="51"/>
    </location>
</feature>
<proteinExistence type="predicted"/>
<evidence type="ECO:0000313" key="4">
    <source>
        <dbReference type="Proteomes" id="UP001372834"/>
    </source>
</evidence>
<dbReference type="EMBL" id="JAWJWE010000039">
    <property type="protein sequence ID" value="KAK6620924.1"/>
    <property type="molecule type" value="Genomic_DNA"/>
</dbReference>
<comment type="caution">
    <text evidence="3">The sequence shown here is derived from an EMBL/GenBank/DDBJ whole genome shotgun (WGS) entry which is preliminary data.</text>
</comment>
<name>A0AAN8NSP6_POLSC</name>
<keyword evidence="2" id="KW-0732">Signal</keyword>
<feature type="chain" id="PRO_5043037525" evidence="2">
    <location>
        <begin position="20"/>
        <end position="106"/>
    </location>
</feature>